<dbReference type="GO" id="GO:0045944">
    <property type="term" value="P:positive regulation of transcription by RNA polymerase II"/>
    <property type="evidence" value="ECO:0007669"/>
    <property type="project" value="TreeGrafter"/>
</dbReference>
<dbReference type="OrthoDB" id="433124at2759"/>
<dbReference type="EMBL" id="KB199780">
    <property type="protein sequence ID" value="ESP04359.1"/>
    <property type="molecule type" value="Genomic_DNA"/>
</dbReference>
<reference evidence="2 3" key="1">
    <citation type="journal article" date="2013" name="Nature">
        <title>Insights into bilaterian evolution from three spiralian genomes.</title>
        <authorList>
            <person name="Simakov O."/>
            <person name="Marletaz F."/>
            <person name="Cho S.J."/>
            <person name="Edsinger-Gonzales E."/>
            <person name="Havlak P."/>
            <person name="Hellsten U."/>
            <person name="Kuo D.H."/>
            <person name="Larsson T."/>
            <person name="Lv J."/>
            <person name="Arendt D."/>
            <person name="Savage R."/>
            <person name="Osoegawa K."/>
            <person name="de Jong P."/>
            <person name="Grimwood J."/>
            <person name="Chapman J.A."/>
            <person name="Shapiro H."/>
            <person name="Aerts A."/>
            <person name="Otillar R.P."/>
            <person name="Terry A.Y."/>
            <person name="Boore J.L."/>
            <person name="Grigoriev I.V."/>
            <person name="Lindberg D.R."/>
            <person name="Seaver E.C."/>
            <person name="Weisblat D.A."/>
            <person name="Putnam N.H."/>
            <person name="Rokhsar D.S."/>
        </authorList>
    </citation>
    <scope>NUCLEOTIDE SEQUENCE [LARGE SCALE GENOMIC DNA]</scope>
</reference>
<organism evidence="2 3">
    <name type="scientific">Lottia gigantea</name>
    <name type="common">Giant owl limpet</name>
    <dbReference type="NCBI Taxonomy" id="225164"/>
    <lineage>
        <taxon>Eukaryota</taxon>
        <taxon>Metazoa</taxon>
        <taxon>Spiralia</taxon>
        <taxon>Lophotrochozoa</taxon>
        <taxon>Mollusca</taxon>
        <taxon>Gastropoda</taxon>
        <taxon>Patellogastropoda</taxon>
        <taxon>Lottioidea</taxon>
        <taxon>Lottiidae</taxon>
        <taxon>Lottia</taxon>
    </lineage>
</organism>
<dbReference type="SUPFAM" id="SSF46579">
    <property type="entry name" value="Prefoldin"/>
    <property type="match status" value="1"/>
</dbReference>
<dbReference type="GO" id="GO:0003714">
    <property type="term" value="F:transcription corepressor activity"/>
    <property type="evidence" value="ECO:0007669"/>
    <property type="project" value="InterPro"/>
</dbReference>
<dbReference type="CTD" id="20235536"/>
<dbReference type="InterPro" id="IPR004127">
    <property type="entry name" value="Prefoldin_subunit_alpha"/>
</dbReference>
<dbReference type="NCBIfam" id="TIGR00293">
    <property type="entry name" value="prefoldin subunit alpha"/>
    <property type="match status" value="1"/>
</dbReference>
<dbReference type="PANTHER" id="PTHR13345">
    <property type="entry name" value="MEDIATOR OF RNA POLYMERASE II TRANSCRIPTION SUBUNIT 10"/>
    <property type="match status" value="1"/>
</dbReference>
<dbReference type="OMA" id="CNFFMEA"/>
<dbReference type="GO" id="GO:0016592">
    <property type="term" value="C:mediator complex"/>
    <property type="evidence" value="ECO:0007669"/>
    <property type="project" value="TreeGrafter"/>
</dbReference>
<dbReference type="Pfam" id="PF02996">
    <property type="entry name" value="Prefoldin"/>
    <property type="match status" value="1"/>
</dbReference>
<dbReference type="STRING" id="225164.V4AJM1"/>
<dbReference type="CDD" id="cd23158">
    <property type="entry name" value="Prefoldin_UXT"/>
    <property type="match status" value="1"/>
</dbReference>
<sequence length="153" mass="17700">MDEKTSKVIQYETFLNNTLREDLKKILEARDKIHKETSDYLQLKIVIERLQESQLLEDELKTKIDLGNSFFVQAKVTDASKICVAIGYGFFVEFTFEEALKFIQKKTTRLSEHANVLTQDASRIKAKIKLVMEGLREMQGLPAKSVKPFRDIL</sequence>
<dbReference type="GO" id="GO:0000122">
    <property type="term" value="P:negative regulation of transcription by RNA polymerase II"/>
    <property type="evidence" value="ECO:0007669"/>
    <property type="project" value="InterPro"/>
</dbReference>
<evidence type="ECO:0008006" key="4">
    <source>
        <dbReference type="Google" id="ProtNLM"/>
    </source>
</evidence>
<dbReference type="AlphaFoldDB" id="V4AJM1"/>
<dbReference type="PRINTS" id="PR01502">
    <property type="entry name" value="UXTPROTEIN"/>
</dbReference>
<dbReference type="Proteomes" id="UP000030746">
    <property type="component" value="Unassembled WGS sequence"/>
</dbReference>
<comment type="similarity">
    <text evidence="1">Belongs to the UXT family.</text>
</comment>
<proteinExistence type="inferred from homology"/>
<dbReference type="RefSeq" id="XP_009044962.1">
    <property type="nucleotide sequence ID" value="XM_009046714.1"/>
</dbReference>
<keyword evidence="3" id="KW-1185">Reference proteome</keyword>
<dbReference type="InterPro" id="IPR003994">
    <property type="entry name" value="UXT"/>
</dbReference>
<dbReference type="InterPro" id="IPR009053">
    <property type="entry name" value="Prefoldin"/>
</dbReference>
<dbReference type="Gene3D" id="1.10.287.370">
    <property type="match status" value="1"/>
</dbReference>
<evidence type="ECO:0000256" key="1">
    <source>
        <dbReference type="ARBA" id="ARBA00007666"/>
    </source>
</evidence>
<name>V4AJM1_LOTGI</name>
<dbReference type="PANTHER" id="PTHR13345:SF9">
    <property type="entry name" value="PROTEIN UXT"/>
    <property type="match status" value="1"/>
</dbReference>
<evidence type="ECO:0000313" key="2">
    <source>
        <dbReference type="EMBL" id="ESP04359.1"/>
    </source>
</evidence>
<evidence type="ECO:0000313" key="3">
    <source>
        <dbReference type="Proteomes" id="UP000030746"/>
    </source>
</evidence>
<dbReference type="GeneID" id="20235536"/>
<gene>
    <name evidence="2" type="ORF">LOTGIDRAFT_151283</name>
</gene>
<accession>V4AJM1</accession>
<protein>
    <recommendedName>
        <fullName evidence="4">Protein UXT</fullName>
    </recommendedName>
</protein>
<dbReference type="HOGENOM" id="CLU_121199_1_0_1"/>
<dbReference type="KEGG" id="lgi:LOTGIDRAFT_151283"/>